<proteinExistence type="predicted"/>
<protein>
    <submittedName>
        <fullName evidence="2">Uncharacterized protein</fullName>
    </submittedName>
</protein>
<accession>A0A2U3L5B9</accession>
<gene>
    <name evidence="2" type="ORF">SBF1_3780002</name>
</gene>
<evidence type="ECO:0000313" key="2">
    <source>
        <dbReference type="EMBL" id="SPF47058.1"/>
    </source>
</evidence>
<feature type="region of interest" description="Disordered" evidence="1">
    <location>
        <begin position="1"/>
        <end position="49"/>
    </location>
</feature>
<name>A0A2U3L5B9_9FIRM</name>
<dbReference type="AlphaFoldDB" id="A0A2U3L5B9"/>
<organism evidence="2 3">
    <name type="scientific">Candidatus Desulfosporosinus infrequens</name>
    <dbReference type="NCBI Taxonomy" id="2043169"/>
    <lineage>
        <taxon>Bacteria</taxon>
        <taxon>Bacillati</taxon>
        <taxon>Bacillota</taxon>
        <taxon>Clostridia</taxon>
        <taxon>Eubacteriales</taxon>
        <taxon>Desulfitobacteriaceae</taxon>
        <taxon>Desulfosporosinus</taxon>
    </lineage>
</organism>
<sequence>MKLWVTIMNKTREMGQEQDKIKGLDHEKEKVKEKREEKGKNKGKNKGDS</sequence>
<reference evidence="3" key="1">
    <citation type="submission" date="2018-02" db="EMBL/GenBank/DDBJ databases">
        <authorList>
            <person name="Hausmann B."/>
        </authorList>
    </citation>
    <scope>NUCLEOTIDE SEQUENCE [LARGE SCALE GENOMIC DNA]</scope>
    <source>
        <strain evidence="3">Peat soil MAG SbF1</strain>
    </source>
</reference>
<dbReference type="Proteomes" id="UP000238916">
    <property type="component" value="Unassembled WGS sequence"/>
</dbReference>
<feature type="compositionally biased region" description="Basic and acidic residues" evidence="1">
    <location>
        <begin position="10"/>
        <end position="49"/>
    </location>
</feature>
<evidence type="ECO:0000313" key="3">
    <source>
        <dbReference type="Proteomes" id="UP000238916"/>
    </source>
</evidence>
<evidence type="ECO:0000256" key="1">
    <source>
        <dbReference type="SAM" id="MobiDB-lite"/>
    </source>
</evidence>
<dbReference type="EMBL" id="OMOF01000310">
    <property type="protein sequence ID" value="SPF47058.1"/>
    <property type="molecule type" value="Genomic_DNA"/>
</dbReference>